<evidence type="ECO:0000256" key="6">
    <source>
        <dbReference type="ARBA" id="ARBA00023136"/>
    </source>
</evidence>
<name>A0A3A1PS08_VIBHA</name>
<dbReference type="InterPro" id="IPR000160">
    <property type="entry name" value="GGDEF_dom"/>
</dbReference>
<dbReference type="EC" id="2.7.7.65" evidence="3"/>
<dbReference type="Pfam" id="PF00990">
    <property type="entry name" value="GGDEF"/>
    <property type="match status" value="1"/>
</dbReference>
<accession>A0A3A1PS08</accession>
<evidence type="ECO:0000256" key="1">
    <source>
        <dbReference type="ARBA" id="ARBA00001946"/>
    </source>
</evidence>
<dbReference type="InterPro" id="IPR029787">
    <property type="entry name" value="Nucleotide_cyclase"/>
</dbReference>
<dbReference type="NCBIfam" id="TIGR00254">
    <property type="entry name" value="GGDEF"/>
    <property type="match status" value="1"/>
</dbReference>
<evidence type="ECO:0000256" key="3">
    <source>
        <dbReference type="ARBA" id="ARBA00012528"/>
    </source>
</evidence>
<comment type="cofactor">
    <cofactor evidence="1">
        <name>Mg(2+)</name>
        <dbReference type="ChEBI" id="CHEBI:18420"/>
    </cofactor>
</comment>
<evidence type="ECO:0000256" key="2">
    <source>
        <dbReference type="ARBA" id="ARBA00004370"/>
    </source>
</evidence>
<evidence type="ECO:0000256" key="4">
    <source>
        <dbReference type="ARBA" id="ARBA00022692"/>
    </source>
</evidence>
<gene>
    <name evidence="11" type="ORF">AL538_25090</name>
    <name evidence="12" type="ORF">DS957_023205</name>
</gene>
<evidence type="ECO:0000256" key="7">
    <source>
        <dbReference type="ARBA" id="ARBA00034247"/>
    </source>
</evidence>
<evidence type="ECO:0000256" key="8">
    <source>
        <dbReference type="SAM" id="Phobius"/>
    </source>
</evidence>
<dbReference type="PANTHER" id="PTHR45138:SF9">
    <property type="entry name" value="DIGUANYLATE CYCLASE DGCM-RELATED"/>
    <property type="match status" value="1"/>
</dbReference>
<dbReference type="SMART" id="SM01079">
    <property type="entry name" value="CHASE"/>
    <property type="match status" value="1"/>
</dbReference>
<feature type="domain" description="GGDEF" evidence="10">
    <location>
        <begin position="310"/>
        <end position="441"/>
    </location>
</feature>
<dbReference type="InterPro" id="IPR006189">
    <property type="entry name" value="CHASE_dom"/>
</dbReference>
<proteinExistence type="predicted"/>
<dbReference type="RefSeq" id="WP_050938235.1">
    <property type="nucleotide sequence ID" value="NZ_CP014039.2"/>
</dbReference>
<evidence type="ECO:0000313" key="14">
    <source>
        <dbReference type="Proteomes" id="UP000253437"/>
    </source>
</evidence>
<dbReference type="Pfam" id="PF03924">
    <property type="entry name" value="CHASE"/>
    <property type="match status" value="1"/>
</dbReference>
<evidence type="ECO:0000313" key="11">
    <source>
        <dbReference type="EMBL" id="AMG00940.1"/>
    </source>
</evidence>
<keyword evidence="5 8" id="KW-1133">Transmembrane helix</keyword>
<dbReference type="Proteomes" id="UP000067422">
    <property type="component" value="Chromosome 2"/>
</dbReference>
<evidence type="ECO:0000259" key="10">
    <source>
        <dbReference type="PROSITE" id="PS50887"/>
    </source>
</evidence>
<dbReference type="EMBL" id="CP014039">
    <property type="protein sequence ID" value="AMG00940.1"/>
    <property type="molecule type" value="Genomic_DNA"/>
</dbReference>
<keyword evidence="6 8" id="KW-0472">Membrane</keyword>
<reference evidence="11" key="2">
    <citation type="submission" date="2018-01" db="EMBL/GenBank/DDBJ databases">
        <title>FDA dAtabase for Regulatory Grade micrObial Sequences (FDA-ARGOS): Supporting development and validation of Infectious Disease Dx tests.</title>
        <authorList>
            <person name="Hoffmann M."/>
            <person name="Allard M."/>
            <person name="Evans P."/>
            <person name="Brown E."/>
            <person name="Tallon L."/>
            <person name="Sadzewicz L."/>
            <person name="Sengamalay N."/>
            <person name="Ott S."/>
            <person name="Godinez A."/>
            <person name="Nagaraj S."/>
            <person name="Vyas G."/>
            <person name="Aluvathingal J."/>
            <person name="Nadendla S."/>
            <person name="Geyer C."/>
            <person name="Sichtig H."/>
        </authorList>
    </citation>
    <scope>NUCLEOTIDE SEQUENCE</scope>
    <source>
        <strain evidence="11">FDAARGOS_107</strain>
    </source>
</reference>
<feature type="transmembrane region" description="Helical" evidence="8">
    <location>
        <begin position="243"/>
        <end position="267"/>
    </location>
</feature>
<keyword evidence="4 8" id="KW-0812">Transmembrane</keyword>
<evidence type="ECO:0000256" key="5">
    <source>
        <dbReference type="ARBA" id="ARBA00022989"/>
    </source>
</evidence>
<dbReference type="FunFam" id="3.30.70.270:FF:000001">
    <property type="entry name" value="Diguanylate cyclase domain protein"/>
    <property type="match status" value="1"/>
</dbReference>
<dbReference type="SMART" id="SM00267">
    <property type="entry name" value="GGDEF"/>
    <property type="match status" value="1"/>
</dbReference>
<comment type="catalytic activity">
    <reaction evidence="7">
        <text>2 GTP = 3',3'-c-di-GMP + 2 diphosphate</text>
        <dbReference type="Rhea" id="RHEA:24898"/>
        <dbReference type="ChEBI" id="CHEBI:33019"/>
        <dbReference type="ChEBI" id="CHEBI:37565"/>
        <dbReference type="ChEBI" id="CHEBI:58805"/>
        <dbReference type="EC" id="2.7.7.65"/>
    </reaction>
</comment>
<dbReference type="OrthoDB" id="9812260at2"/>
<dbReference type="PROSITE" id="PS50839">
    <property type="entry name" value="CHASE"/>
    <property type="match status" value="1"/>
</dbReference>
<comment type="subcellular location">
    <subcellularLocation>
        <location evidence="2">Membrane</location>
    </subcellularLocation>
</comment>
<reference evidence="13" key="1">
    <citation type="submission" date="2015-12" db="EMBL/GenBank/DDBJ databases">
        <title>FDA dAtabase for Regulatory Grade micrObial Sequences (FDA-ARGOS): Supporting development and validation of Infectious Disease Dx tests.</title>
        <authorList>
            <person name="Hoffmann M."/>
            <person name="Allard M."/>
            <person name="Evans P."/>
            <person name="Brown E."/>
            <person name="Tallon L.J."/>
            <person name="Sadzewicz L."/>
            <person name="Sengamalay N."/>
            <person name="Ott S."/>
            <person name="Godinez A."/>
            <person name="Nagaraj S."/>
            <person name="Vyas G."/>
            <person name="Aluvathingal J."/>
            <person name="Nadendla S."/>
            <person name="Geyer C."/>
            <person name="Sichtig H."/>
        </authorList>
    </citation>
    <scope>NUCLEOTIDE SEQUENCE [LARGE SCALE GENOMIC DNA]</scope>
    <source>
        <strain evidence="13">ATCC 43516</strain>
    </source>
</reference>
<feature type="domain" description="CHASE" evidence="9">
    <location>
        <begin position="96"/>
        <end position="184"/>
    </location>
</feature>
<evidence type="ECO:0000259" key="9">
    <source>
        <dbReference type="PROSITE" id="PS50839"/>
    </source>
</evidence>
<organism evidence="12 14">
    <name type="scientific">Vibrio harveyi</name>
    <name type="common">Beneckea harveyi</name>
    <dbReference type="NCBI Taxonomy" id="669"/>
    <lineage>
        <taxon>Bacteria</taxon>
        <taxon>Pseudomonadati</taxon>
        <taxon>Pseudomonadota</taxon>
        <taxon>Gammaproteobacteria</taxon>
        <taxon>Vibrionales</taxon>
        <taxon>Vibrionaceae</taxon>
        <taxon>Vibrio</taxon>
    </lineage>
</organism>
<sequence length="441" mass="49608">MSWGIKVVFLISVLLLTELLATKLTAINNEKESEQVISAINKEMKVIFNDALITAEVLKEVVVLSKNHDMSSAEFNKLSRKLLSTYTNVDALLYLPKGVVQYAYPYDEHKAAVGHNVLEDQTRKLGANQSVNCKKNTIIGPVTLVQNGKQAFILRKGISDDANFIGFSSSVIYLESIVSKLEQVLNQNHVNRYSVVGYDPDNSNYYDKVISSKGEIDCDIHTGVVTIFNTNWQISISPEDSGLIPRVVIFATLLTLLILVTTPVRYFNKFRHSEMQRDSLQNEAHTDYLTGLLNRRGLETKFEVLRKENTAGSIAVFDIDFFKSINDTYGHEVGDIVLAQFSKLCEANTSHDFTLSRTGGEEFMLLMPNTNARQAYLYCERVRKTVANTPVFINDMYIDITVSIGVAYFDGTDSLKDALREADRALYKAKNSGRNQVCWTR</sequence>
<dbReference type="EMBL" id="QOUW02000139">
    <property type="protein sequence ID" value="RIW04892.1"/>
    <property type="molecule type" value="Genomic_DNA"/>
</dbReference>
<dbReference type="CDD" id="cd01949">
    <property type="entry name" value="GGDEF"/>
    <property type="match status" value="1"/>
</dbReference>
<dbReference type="KEGG" id="vhr:AL538_25090"/>
<dbReference type="InterPro" id="IPR043128">
    <property type="entry name" value="Rev_trsase/Diguanyl_cyclase"/>
</dbReference>
<dbReference type="PANTHER" id="PTHR45138">
    <property type="entry name" value="REGULATORY COMPONENTS OF SENSORY TRANSDUCTION SYSTEM"/>
    <property type="match status" value="1"/>
</dbReference>
<dbReference type="Gene3D" id="3.30.450.350">
    <property type="entry name" value="CHASE domain"/>
    <property type="match status" value="1"/>
</dbReference>
<protein>
    <recommendedName>
        <fullName evidence="3">diguanylate cyclase</fullName>
        <ecNumber evidence="3">2.7.7.65</ecNumber>
    </recommendedName>
</protein>
<dbReference type="GO" id="GO:0016020">
    <property type="term" value="C:membrane"/>
    <property type="evidence" value="ECO:0007669"/>
    <property type="project" value="UniProtKB-SubCell"/>
</dbReference>
<dbReference type="PROSITE" id="PS50887">
    <property type="entry name" value="GGDEF"/>
    <property type="match status" value="1"/>
</dbReference>
<evidence type="ECO:0000313" key="13">
    <source>
        <dbReference type="Proteomes" id="UP000067422"/>
    </source>
</evidence>
<dbReference type="GO" id="GO:0007165">
    <property type="term" value="P:signal transduction"/>
    <property type="evidence" value="ECO:0007669"/>
    <property type="project" value="UniProtKB-ARBA"/>
</dbReference>
<dbReference type="InterPro" id="IPR050469">
    <property type="entry name" value="Diguanylate_Cyclase"/>
</dbReference>
<keyword evidence="13" id="KW-1185">Reference proteome</keyword>
<evidence type="ECO:0000313" key="12">
    <source>
        <dbReference type="EMBL" id="RIW04892.1"/>
    </source>
</evidence>
<dbReference type="InterPro" id="IPR042240">
    <property type="entry name" value="CHASE_sf"/>
</dbReference>
<dbReference type="Proteomes" id="UP000253437">
    <property type="component" value="Unassembled WGS sequence"/>
</dbReference>
<dbReference type="AlphaFoldDB" id="A0A3A1PS08"/>
<dbReference type="Gene3D" id="3.30.70.270">
    <property type="match status" value="1"/>
</dbReference>
<dbReference type="GO" id="GO:0052621">
    <property type="term" value="F:diguanylate cyclase activity"/>
    <property type="evidence" value="ECO:0007669"/>
    <property type="project" value="UniProtKB-EC"/>
</dbReference>
<dbReference type="SUPFAM" id="SSF55073">
    <property type="entry name" value="Nucleotide cyclase"/>
    <property type="match status" value="1"/>
</dbReference>
<reference evidence="12 14" key="3">
    <citation type="submission" date="2018-08" db="EMBL/GenBank/DDBJ databases">
        <title>Vibrio harveyi strains pathogenic to white snook Centropomus viridis Lockington (1877) and potential probiotic bacteria.</title>
        <authorList>
            <person name="Soto-Rodriguez S."/>
            <person name="Gomez-Gil B."/>
            <person name="Lozano-Olvera R."/>
        </authorList>
    </citation>
    <scope>NUCLEOTIDE SEQUENCE [LARGE SCALE GENOMIC DNA]</scope>
    <source>
        <strain evidence="12 14">CAIM 1508</strain>
    </source>
</reference>